<gene>
    <name evidence="2" type="ORF">HW270_07100</name>
</gene>
<dbReference type="Proteomes" id="UP000526307">
    <property type="component" value="Unassembled WGS sequence"/>
</dbReference>
<keyword evidence="1" id="KW-0472">Membrane</keyword>
<protein>
    <submittedName>
        <fullName evidence="2">Uncharacterized protein</fullName>
    </submittedName>
</protein>
<dbReference type="EMBL" id="JABXYR010000002">
    <property type="protein sequence ID" value="NWO23831.1"/>
    <property type="molecule type" value="Genomic_DNA"/>
</dbReference>
<reference evidence="2 3" key="1">
    <citation type="submission" date="2020-06" db="EMBL/GenBank/DDBJ databases">
        <title>Mogibacterium timidum strain W9173 genomic sequence.</title>
        <authorList>
            <person name="Wade W.G."/>
            <person name="Johnston C.D."/>
            <person name="Chen T."/>
            <person name="Dewhirst F.E."/>
        </authorList>
    </citation>
    <scope>NUCLEOTIDE SEQUENCE [LARGE SCALE GENOMIC DNA]</scope>
    <source>
        <strain evidence="2 3">W9173</strain>
    </source>
</reference>
<evidence type="ECO:0000256" key="1">
    <source>
        <dbReference type="SAM" id="Phobius"/>
    </source>
</evidence>
<feature type="transmembrane region" description="Helical" evidence="1">
    <location>
        <begin position="42"/>
        <end position="66"/>
    </location>
</feature>
<keyword evidence="1" id="KW-1133">Transmembrane helix</keyword>
<accession>A0A7Y8VSI2</accession>
<feature type="transmembrane region" description="Helical" evidence="1">
    <location>
        <begin position="114"/>
        <end position="133"/>
    </location>
</feature>
<evidence type="ECO:0000313" key="3">
    <source>
        <dbReference type="Proteomes" id="UP000526307"/>
    </source>
</evidence>
<comment type="caution">
    <text evidence="2">The sequence shown here is derived from an EMBL/GenBank/DDBJ whole genome shotgun (WGS) entry which is preliminary data.</text>
</comment>
<feature type="transmembrane region" description="Helical" evidence="1">
    <location>
        <begin position="14"/>
        <end position="36"/>
    </location>
</feature>
<keyword evidence="1" id="KW-0812">Transmembrane</keyword>
<proteinExistence type="predicted"/>
<feature type="transmembrane region" description="Helical" evidence="1">
    <location>
        <begin position="87"/>
        <end position="108"/>
    </location>
</feature>
<name>A0A7Y8VSI2_9FIRM</name>
<dbReference type="RefSeq" id="WP_009644803.1">
    <property type="nucleotide sequence ID" value="NZ_CAJPUB010000002.1"/>
</dbReference>
<sequence>MKESAVALGKVRGYCYLIFLFDILLLFHNEIAVFFGAADRKILYGFVAIILFQTVLSILYVVKYVTTVNNKDKKRKEIVMYAARLRYCFMFMLVLLGAIVLNFSMLSNMMVEKALIMVLVLMLLISLKNLTILERRRF</sequence>
<evidence type="ECO:0000313" key="2">
    <source>
        <dbReference type="EMBL" id="NWO23831.1"/>
    </source>
</evidence>
<dbReference type="AlphaFoldDB" id="A0A7Y8VSI2"/>
<organism evidence="2 3">
    <name type="scientific">Mogibacterium timidum</name>
    <dbReference type="NCBI Taxonomy" id="35519"/>
    <lineage>
        <taxon>Bacteria</taxon>
        <taxon>Bacillati</taxon>
        <taxon>Bacillota</taxon>
        <taxon>Clostridia</taxon>
        <taxon>Peptostreptococcales</taxon>
        <taxon>Anaerovoracaceae</taxon>
        <taxon>Mogibacterium</taxon>
    </lineage>
</organism>
<keyword evidence="3" id="KW-1185">Reference proteome</keyword>